<proteinExistence type="inferred from homology"/>
<dbReference type="STRING" id="927083.DB32_008709"/>
<dbReference type="Pfam" id="PF21365">
    <property type="entry name" value="Glyco_hydro_31_3rd"/>
    <property type="match status" value="1"/>
</dbReference>
<evidence type="ECO:0000259" key="5">
    <source>
        <dbReference type="Pfam" id="PF21365"/>
    </source>
</evidence>
<dbReference type="GO" id="GO:0005975">
    <property type="term" value="P:carbohydrate metabolic process"/>
    <property type="evidence" value="ECO:0007669"/>
    <property type="project" value="InterPro"/>
</dbReference>
<feature type="domain" description="Glycosyl hydrolase family 31 C-terminal" evidence="5">
    <location>
        <begin position="419"/>
        <end position="497"/>
    </location>
</feature>
<dbReference type="AlphaFoldDB" id="A0A0F6YN59"/>
<dbReference type="RefSeq" id="WP_083458418.1">
    <property type="nucleotide sequence ID" value="NZ_CP011125.1"/>
</dbReference>
<dbReference type="PANTHER" id="PTHR43863">
    <property type="entry name" value="HYDROLASE, PUTATIVE (AFU_ORTHOLOGUE AFUA_1G03140)-RELATED"/>
    <property type="match status" value="1"/>
</dbReference>
<dbReference type="Gene3D" id="2.60.40.1180">
    <property type="entry name" value="Golgi alpha-mannosidase II"/>
    <property type="match status" value="2"/>
</dbReference>
<dbReference type="KEGG" id="samy:DB32_008709"/>
<keyword evidence="7" id="KW-1185">Reference proteome</keyword>
<dbReference type="InterPro" id="IPR000322">
    <property type="entry name" value="Glyco_hydro_31_TIM"/>
</dbReference>
<dbReference type="Gene3D" id="3.20.20.80">
    <property type="entry name" value="Glycosidases"/>
    <property type="match status" value="1"/>
</dbReference>
<evidence type="ECO:0000259" key="4">
    <source>
        <dbReference type="Pfam" id="PF01055"/>
    </source>
</evidence>
<keyword evidence="2" id="KW-0326">Glycosidase</keyword>
<dbReference type="GO" id="GO:0004553">
    <property type="term" value="F:hydrolase activity, hydrolyzing O-glycosyl compounds"/>
    <property type="evidence" value="ECO:0007669"/>
    <property type="project" value="InterPro"/>
</dbReference>
<accession>A0A0F6YN59</accession>
<comment type="similarity">
    <text evidence="1 2">Belongs to the glycosyl hydrolase 31 family.</text>
</comment>
<gene>
    <name evidence="6" type="ORF">DB32_008709</name>
</gene>
<feature type="signal peptide" evidence="3">
    <location>
        <begin position="1"/>
        <end position="24"/>
    </location>
</feature>
<dbReference type="InterPro" id="IPR048395">
    <property type="entry name" value="Glyco_hydro_31_C"/>
</dbReference>
<name>A0A0F6YN59_9BACT</name>
<dbReference type="OrthoDB" id="176168at2"/>
<dbReference type="SUPFAM" id="SSF51011">
    <property type="entry name" value="Glycosyl hydrolase domain"/>
    <property type="match status" value="1"/>
</dbReference>
<feature type="domain" description="Glycoside hydrolase family 31 TIM barrel" evidence="4">
    <location>
        <begin position="62"/>
        <end position="402"/>
    </location>
</feature>
<evidence type="ECO:0000256" key="3">
    <source>
        <dbReference type="SAM" id="SignalP"/>
    </source>
</evidence>
<evidence type="ECO:0000256" key="2">
    <source>
        <dbReference type="RuleBase" id="RU361185"/>
    </source>
</evidence>
<dbReference type="SUPFAM" id="SSF51445">
    <property type="entry name" value="(Trans)glycosidases"/>
    <property type="match status" value="1"/>
</dbReference>
<protein>
    <submittedName>
        <fullName evidence="6">Alpha-glucosidase</fullName>
    </submittedName>
</protein>
<dbReference type="EMBL" id="CP011125">
    <property type="protein sequence ID" value="AKF11560.1"/>
    <property type="molecule type" value="Genomic_DNA"/>
</dbReference>
<dbReference type="InterPro" id="IPR051816">
    <property type="entry name" value="Glycosyl_Hydrolase_31"/>
</dbReference>
<sequence length="618" mass="68885">MKDCRLVRGPRKCLLFVSCLLALACDPAESPVDAGTDAYVAPLECEVDVQPEAPLADPPRRTPRWAFEPWISKDISDRDDTLAFVAGFRERDIPVGVVVLDSPWDSQYTTFRPNPERYGDFGSLVETLHEDDVRVVLWTTAFVNRRSYDLEMGGDSYRGPAPNYLEGVACDFFVNDGELYEWWKGQGASVDFFDARARAWWHAQQDFLLDLGLDGWKLDFGDSYLEADATLLTDEGDVPHQRYAEEYYRDFLAYGVSRRGPEFTTMVRAWDESYDRRGRFHARPEHAPVVWMGDNRRDWFGLIDALDHTFRSAEAGYVVLGSDIGGYLDRDDEMLTTVIPFDVETFQRWTAWSGMMPFLQLHGRGNLAPWTVPGTDEDRAATVEVWRYWATLHHAMVPYWYSITEEAYATDGVIVHPVGDEAAWADDWRYVVGEAFLVAPLIASGSTRDVALPAGARWYDWWAPGAAAIDGGTTLEGYDVGSSRVRIPVFVREGAIVPMHVDGDANGIGSAASEGFLTVLVWPSSETSSFRLREEPDDAITTITASEGSITFAPARASVIVRVRADAAPTAVAADGAALEARDDRAALDASASGFWYDATERALWVKRTDATGTITFD</sequence>
<evidence type="ECO:0000313" key="6">
    <source>
        <dbReference type="EMBL" id="AKF11560.1"/>
    </source>
</evidence>
<dbReference type="Proteomes" id="UP000034883">
    <property type="component" value="Chromosome"/>
</dbReference>
<dbReference type="Pfam" id="PF01055">
    <property type="entry name" value="Glyco_hydro_31_2nd"/>
    <property type="match status" value="1"/>
</dbReference>
<dbReference type="InterPro" id="IPR017853">
    <property type="entry name" value="GH"/>
</dbReference>
<dbReference type="PANTHER" id="PTHR43863:SF2">
    <property type="entry name" value="MALTASE-GLUCOAMYLASE"/>
    <property type="match status" value="1"/>
</dbReference>
<feature type="chain" id="PRO_5002512586" evidence="3">
    <location>
        <begin position="25"/>
        <end position="618"/>
    </location>
</feature>
<evidence type="ECO:0000313" key="7">
    <source>
        <dbReference type="Proteomes" id="UP000034883"/>
    </source>
</evidence>
<keyword evidence="3" id="KW-0732">Signal</keyword>
<organism evidence="6 7">
    <name type="scientific">Sandaracinus amylolyticus</name>
    <dbReference type="NCBI Taxonomy" id="927083"/>
    <lineage>
        <taxon>Bacteria</taxon>
        <taxon>Pseudomonadati</taxon>
        <taxon>Myxococcota</taxon>
        <taxon>Polyangia</taxon>
        <taxon>Polyangiales</taxon>
        <taxon>Sandaracinaceae</taxon>
        <taxon>Sandaracinus</taxon>
    </lineage>
</organism>
<dbReference type="PROSITE" id="PS51257">
    <property type="entry name" value="PROKAR_LIPOPROTEIN"/>
    <property type="match status" value="1"/>
</dbReference>
<dbReference type="InterPro" id="IPR013780">
    <property type="entry name" value="Glyco_hydro_b"/>
</dbReference>
<reference evidence="6 7" key="1">
    <citation type="submission" date="2015-03" db="EMBL/GenBank/DDBJ databases">
        <title>Genome assembly of Sandaracinus amylolyticus DSM 53668.</title>
        <authorList>
            <person name="Sharma G."/>
            <person name="Subramanian S."/>
        </authorList>
    </citation>
    <scope>NUCLEOTIDE SEQUENCE [LARGE SCALE GENOMIC DNA]</scope>
    <source>
        <strain evidence="6 7">DSM 53668</strain>
    </source>
</reference>
<keyword evidence="2" id="KW-0378">Hydrolase</keyword>
<evidence type="ECO:0000256" key="1">
    <source>
        <dbReference type="ARBA" id="ARBA00007806"/>
    </source>
</evidence>